<proteinExistence type="predicted"/>
<dbReference type="InterPro" id="IPR037143">
    <property type="entry name" value="4-PPantetheinyl_Trfase_dom_sf"/>
</dbReference>
<sequence length="151" mass="17775">MVRKLGITLGIGVDILKTNRFKELLLSKGELNSLFTSRMSSRILHPEFELPKFNELKDSNKLNECISLISGSWASKEAVYKTLDCEYQKQFQFKNWYRYYNEQGKPFIRSDFYKKENEEFHLSISHDDGLLVATVLRQKIYELMNEDFIGS</sequence>
<dbReference type="GO" id="GO:0008897">
    <property type="term" value="F:holo-[acyl-carrier-protein] synthase activity"/>
    <property type="evidence" value="ECO:0007669"/>
    <property type="project" value="InterPro"/>
</dbReference>
<organism evidence="3 4">
    <name type="scientific">Debaryomyces fabryi</name>
    <dbReference type="NCBI Taxonomy" id="58627"/>
    <lineage>
        <taxon>Eukaryota</taxon>
        <taxon>Fungi</taxon>
        <taxon>Dikarya</taxon>
        <taxon>Ascomycota</taxon>
        <taxon>Saccharomycotina</taxon>
        <taxon>Pichiomycetes</taxon>
        <taxon>Debaryomycetaceae</taxon>
        <taxon>Debaryomyces</taxon>
    </lineage>
</organism>
<keyword evidence="4" id="KW-1185">Reference proteome</keyword>
<dbReference type="SUPFAM" id="SSF56214">
    <property type="entry name" value="4'-phosphopantetheinyl transferase"/>
    <property type="match status" value="1"/>
</dbReference>
<gene>
    <name evidence="3" type="ORF">AC631_00429</name>
</gene>
<keyword evidence="1" id="KW-0808">Transferase</keyword>
<protein>
    <recommendedName>
        <fullName evidence="2">4'-phosphopantetheinyl transferase domain-containing protein</fullName>
    </recommendedName>
</protein>
<comment type="caution">
    <text evidence="3">The sequence shown here is derived from an EMBL/GenBank/DDBJ whole genome shotgun (WGS) entry which is preliminary data.</text>
</comment>
<dbReference type="Gene3D" id="3.90.470.20">
    <property type="entry name" value="4'-phosphopantetheinyl transferase domain"/>
    <property type="match status" value="1"/>
</dbReference>
<evidence type="ECO:0000259" key="2">
    <source>
        <dbReference type="Pfam" id="PF01648"/>
    </source>
</evidence>
<dbReference type="InterPro" id="IPR008278">
    <property type="entry name" value="4-PPantetheinyl_Trfase_dom"/>
</dbReference>
<dbReference type="OrthoDB" id="15433at2759"/>
<evidence type="ECO:0000313" key="3">
    <source>
        <dbReference type="EMBL" id="KSA03794.1"/>
    </source>
</evidence>
<dbReference type="GeneID" id="26837438"/>
<evidence type="ECO:0000313" key="4">
    <source>
        <dbReference type="Proteomes" id="UP000054251"/>
    </source>
</evidence>
<name>A0A0V1Q5P4_9ASCO</name>
<reference evidence="3 4" key="1">
    <citation type="submission" date="2015-11" db="EMBL/GenBank/DDBJ databases">
        <title>The genome of Debaryomyces fabryi.</title>
        <authorList>
            <person name="Tafer H."/>
            <person name="Lopandic K."/>
        </authorList>
    </citation>
    <scope>NUCLEOTIDE SEQUENCE [LARGE SCALE GENOMIC DNA]</scope>
    <source>
        <strain evidence="3 4">CBS 789</strain>
    </source>
</reference>
<dbReference type="GO" id="GO:0000287">
    <property type="term" value="F:magnesium ion binding"/>
    <property type="evidence" value="ECO:0007669"/>
    <property type="project" value="InterPro"/>
</dbReference>
<feature type="domain" description="4'-phosphopantetheinyl transferase" evidence="2">
    <location>
        <begin position="10"/>
        <end position="125"/>
    </location>
</feature>
<dbReference type="EMBL" id="LMYN01000005">
    <property type="protein sequence ID" value="KSA03794.1"/>
    <property type="molecule type" value="Genomic_DNA"/>
</dbReference>
<dbReference type="RefSeq" id="XP_015469896.1">
    <property type="nucleotide sequence ID" value="XM_015609259.1"/>
</dbReference>
<dbReference type="AlphaFoldDB" id="A0A0V1Q5P4"/>
<dbReference type="Proteomes" id="UP000054251">
    <property type="component" value="Unassembled WGS sequence"/>
</dbReference>
<evidence type="ECO:0000256" key="1">
    <source>
        <dbReference type="ARBA" id="ARBA00022679"/>
    </source>
</evidence>
<accession>A0A0V1Q5P4</accession>
<dbReference type="Pfam" id="PF01648">
    <property type="entry name" value="ACPS"/>
    <property type="match status" value="1"/>
</dbReference>